<evidence type="ECO:0000256" key="1">
    <source>
        <dbReference type="ARBA" id="ARBA00005598"/>
    </source>
</evidence>
<reference evidence="2" key="1">
    <citation type="submission" date="2021-01" db="UniProtKB">
        <authorList>
            <consortium name="EnsemblMetazoa"/>
        </authorList>
    </citation>
    <scope>IDENTIFICATION</scope>
</reference>
<dbReference type="InterPro" id="IPR029058">
    <property type="entry name" value="AB_hydrolase_fold"/>
</dbReference>
<comment type="similarity">
    <text evidence="1">Belongs to the NDRG family.</text>
</comment>
<dbReference type="InterPro" id="IPR004142">
    <property type="entry name" value="NDRG"/>
</dbReference>
<dbReference type="Pfam" id="PF03096">
    <property type="entry name" value="Ndr"/>
    <property type="match status" value="1"/>
</dbReference>
<keyword evidence="3" id="KW-1185">Reference proteome</keyword>
<evidence type="ECO:0000313" key="2">
    <source>
        <dbReference type="EnsemblMetazoa" id="CLYHEMP002054.1"/>
    </source>
</evidence>
<dbReference type="SUPFAM" id="SSF53474">
    <property type="entry name" value="alpha/beta-Hydrolases"/>
    <property type="match status" value="1"/>
</dbReference>
<dbReference type="Proteomes" id="UP000594262">
    <property type="component" value="Unplaced"/>
</dbReference>
<dbReference type="OrthoDB" id="741027at2759"/>
<dbReference type="Gene3D" id="3.40.50.1820">
    <property type="entry name" value="alpha/beta hydrolase"/>
    <property type="match status" value="1"/>
</dbReference>
<dbReference type="AlphaFoldDB" id="A0A7M5UPF4"/>
<accession>A0A7M5UPF4</accession>
<dbReference type="EnsemblMetazoa" id="CLYHEMT002054.1">
    <property type="protein sequence ID" value="CLYHEMP002054.1"/>
    <property type="gene ID" value="CLYHEMG002054"/>
</dbReference>
<name>A0A7M5UPF4_9CNID</name>
<evidence type="ECO:0000313" key="3">
    <source>
        <dbReference type="Proteomes" id="UP000594262"/>
    </source>
</evidence>
<dbReference type="GeneID" id="136823860"/>
<dbReference type="RefSeq" id="XP_066936119.1">
    <property type="nucleotide sequence ID" value="XM_067080018.1"/>
</dbReference>
<protein>
    <submittedName>
        <fullName evidence="2">Uncharacterized protein</fullName>
    </submittedName>
</protein>
<dbReference type="PANTHER" id="PTHR11034">
    <property type="entry name" value="N-MYC DOWNSTREAM REGULATED"/>
    <property type="match status" value="1"/>
</dbReference>
<proteinExistence type="inferred from homology"/>
<sequence>MSMKKGLLDEEESPSHELTAIHLDEVSEDTRLSPNKHASEADRTFFHGLPSQVVRTSRGDIHVMIQGDTSKKRTAIVTLHDIGQNHISGFQSIFSFHQFRPLLDNFTVYHLNFPGQQENAQELPQDYAYPTMDEMTGMVEEVLKYFNLTNTICFGIGAGANVFVRLGLMDPRHVECCILVNATCTSSSWSEWGYEKMSSHYLKTKGMTQFCEDFLLSHYFGKVDETTNTDLLSIVRDNLRAIKYPRNLAMFMESYSKRPNIKITRPVIGDKTINTMKCGTLIITGANSPAVDDTVNLNSKLDPAKTTWMKITDATSLVLDEQPTNVTNAIVLFLQGYGHAMKTRPPTLSFTRQEEIQGPPAIC</sequence>
<organism evidence="2 3">
    <name type="scientific">Clytia hemisphaerica</name>
    <dbReference type="NCBI Taxonomy" id="252671"/>
    <lineage>
        <taxon>Eukaryota</taxon>
        <taxon>Metazoa</taxon>
        <taxon>Cnidaria</taxon>
        <taxon>Hydrozoa</taxon>
        <taxon>Hydroidolina</taxon>
        <taxon>Leptothecata</taxon>
        <taxon>Obeliida</taxon>
        <taxon>Clytiidae</taxon>
        <taxon>Clytia</taxon>
    </lineage>
</organism>